<keyword evidence="5" id="KW-1185">Reference proteome</keyword>
<dbReference type="PANTHER" id="PTHR16047">
    <property type="entry name" value="RFWD3 PROTEIN"/>
    <property type="match status" value="1"/>
</dbReference>
<keyword evidence="1" id="KW-0863">Zinc-finger</keyword>
<evidence type="ECO:0000313" key="4">
    <source>
        <dbReference type="EMBL" id="KAL2345091.1"/>
    </source>
</evidence>
<keyword evidence="1" id="KW-0862">Zinc</keyword>
<dbReference type="Pfam" id="PF13639">
    <property type="entry name" value="zf-RING_2"/>
    <property type="match status" value="1"/>
</dbReference>
<proteinExistence type="predicted"/>
<dbReference type="Proteomes" id="UP001603857">
    <property type="component" value="Unassembled WGS sequence"/>
</dbReference>
<evidence type="ECO:0000313" key="5">
    <source>
        <dbReference type="Proteomes" id="UP001603857"/>
    </source>
</evidence>
<dbReference type="SMART" id="SM00184">
    <property type="entry name" value="RING"/>
    <property type="match status" value="1"/>
</dbReference>
<sequence>MASPFESHEDYDDSDPEAAHFLATAAADEISSDEEYFEDQEYVIDVPSPSASHDAPHTPPPDESIVMPDQSPNSAENEGKKRRRTEEGEASGSDDNAWNRTEIDGLVCPICMDVWTNKGEHHICCLPCGHIYGLSCIKRWLQRRENSANCPQCNSKCSMKDVRKLYASRVVAVDEESEKRIRTLEAKCTALESKDSDWQKKEAGWQKSEAALHLQVQKLTEASLKDIADSKKQGQVYNTADLFANVLRGMSSLAETQNQIPSSSSVTLEERITRTEQRIAILEQQIQAVILWTGATYAGRDAVN</sequence>
<feature type="domain" description="RING-type" evidence="3">
    <location>
        <begin position="108"/>
        <end position="154"/>
    </location>
</feature>
<name>A0ABD1NAZ8_9FABA</name>
<dbReference type="InterPro" id="IPR013083">
    <property type="entry name" value="Znf_RING/FYVE/PHD"/>
</dbReference>
<dbReference type="Gene3D" id="3.30.40.10">
    <property type="entry name" value="Zinc/RING finger domain, C3HC4 (zinc finger)"/>
    <property type="match status" value="1"/>
</dbReference>
<reference evidence="4 5" key="1">
    <citation type="submission" date="2024-08" db="EMBL/GenBank/DDBJ databases">
        <title>Insights into the chromosomal genome structure of Flemingia macrophylla.</title>
        <authorList>
            <person name="Ding Y."/>
            <person name="Zhao Y."/>
            <person name="Bi W."/>
            <person name="Wu M."/>
            <person name="Zhao G."/>
            <person name="Gong Y."/>
            <person name="Li W."/>
            <person name="Zhang P."/>
        </authorList>
    </citation>
    <scope>NUCLEOTIDE SEQUENCE [LARGE SCALE GENOMIC DNA]</scope>
    <source>
        <strain evidence="4">DYQJB</strain>
        <tissue evidence="4">Leaf</tissue>
    </source>
</reference>
<protein>
    <recommendedName>
        <fullName evidence="3">RING-type domain-containing protein</fullName>
    </recommendedName>
</protein>
<feature type="region of interest" description="Disordered" evidence="2">
    <location>
        <begin position="1"/>
        <end position="20"/>
    </location>
</feature>
<dbReference type="PROSITE" id="PS50089">
    <property type="entry name" value="ZF_RING_2"/>
    <property type="match status" value="1"/>
</dbReference>
<accession>A0ABD1NAZ8</accession>
<dbReference type="InterPro" id="IPR037381">
    <property type="entry name" value="RFWD3"/>
</dbReference>
<organism evidence="4 5">
    <name type="scientific">Flemingia macrophylla</name>
    <dbReference type="NCBI Taxonomy" id="520843"/>
    <lineage>
        <taxon>Eukaryota</taxon>
        <taxon>Viridiplantae</taxon>
        <taxon>Streptophyta</taxon>
        <taxon>Embryophyta</taxon>
        <taxon>Tracheophyta</taxon>
        <taxon>Spermatophyta</taxon>
        <taxon>Magnoliopsida</taxon>
        <taxon>eudicotyledons</taxon>
        <taxon>Gunneridae</taxon>
        <taxon>Pentapetalae</taxon>
        <taxon>rosids</taxon>
        <taxon>fabids</taxon>
        <taxon>Fabales</taxon>
        <taxon>Fabaceae</taxon>
        <taxon>Papilionoideae</taxon>
        <taxon>50 kb inversion clade</taxon>
        <taxon>NPAAA clade</taxon>
        <taxon>indigoferoid/millettioid clade</taxon>
        <taxon>Phaseoleae</taxon>
        <taxon>Flemingia</taxon>
    </lineage>
</organism>
<dbReference type="SUPFAM" id="SSF57850">
    <property type="entry name" value="RING/U-box"/>
    <property type="match status" value="1"/>
</dbReference>
<gene>
    <name evidence="4" type="ORF">Fmac_006376</name>
</gene>
<dbReference type="GO" id="GO:0008270">
    <property type="term" value="F:zinc ion binding"/>
    <property type="evidence" value="ECO:0007669"/>
    <property type="project" value="UniProtKB-KW"/>
</dbReference>
<dbReference type="CDD" id="cd16450">
    <property type="entry name" value="mRING-C3HGC3_RFWD3"/>
    <property type="match status" value="1"/>
</dbReference>
<evidence type="ECO:0000256" key="1">
    <source>
        <dbReference type="PROSITE-ProRule" id="PRU00175"/>
    </source>
</evidence>
<dbReference type="EMBL" id="JBGMDY010000002">
    <property type="protein sequence ID" value="KAL2345091.1"/>
    <property type="molecule type" value="Genomic_DNA"/>
</dbReference>
<comment type="caution">
    <text evidence="4">The sequence shown here is derived from an EMBL/GenBank/DDBJ whole genome shotgun (WGS) entry which is preliminary data.</text>
</comment>
<feature type="region of interest" description="Disordered" evidence="2">
    <location>
        <begin position="25"/>
        <end position="98"/>
    </location>
</feature>
<feature type="compositionally biased region" description="Acidic residues" evidence="2">
    <location>
        <begin position="30"/>
        <end position="42"/>
    </location>
</feature>
<dbReference type="AlphaFoldDB" id="A0ABD1NAZ8"/>
<evidence type="ECO:0000259" key="3">
    <source>
        <dbReference type="PROSITE" id="PS50089"/>
    </source>
</evidence>
<evidence type="ECO:0000256" key="2">
    <source>
        <dbReference type="SAM" id="MobiDB-lite"/>
    </source>
</evidence>
<dbReference type="PANTHER" id="PTHR16047:SF13">
    <property type="entry name" value="E3 UBIQUITIN-PROTEIN LIGASE RFWD3"/>
    <property type="match status" value="1"/>
</dbReference>
<keyword evidence="1" id="KW-0479">Metal-binding</keyword>
<dbReference type="InterPro" id="IPR001841">
    <property type="entry name" value="Znf_RING"/>
</dbReference>